<evidence type="ECO:0000313" key="1">
    <source>
        <dbReference type="EMBL" id="MFL4468865.1"/>
    </source>
</evidence>
<keyword evidence="2" id="KW-1185">Reference proteome</keyword>
<dbReference type="Proteomes" id="UP001627408">
    <property type="component" value="Unassembled WGS sequence"/>
</dbReference>
<proteinExistence type="predicted"/>
<gene>
    <name evidence="1" type="ORF">ACERZ8_02890</name>
</gene>
<sequence length="138" mass="15323">MSKILKSVPGVPFMATDYPITVAEVPQATVMLEELLTECQRDELVDCLAYQPDVGEPLGKLSQVRTNVFAFETANGFDEITVVYFFHDLNMPLYILAVYEGERVSGPTTREEITMERLAAELVQTSIKDARKASNSSA</sequence>
<dbReference type="EMBL" id="JBHDIY010000002">
    <property type="protein sequence ID" value="MFL4468865.1"/>
    <property type="molecule type" value="Genomic_DNA"/>
</dbReference>
<comment type="caution">
    <text evidence="1">The sequence shown here is derived from an EMBL/GenBank/DDBJ whole genome shotgun (WGS) entry which is preliminary data.</text>
</comment>
<accession>A0ABW8UP24</accession>
<reference evidence="1 2" key="1">
    <citation type="submission" date="2024-08" db="EMBL/GenBank/DDBJ databases">
        <title>Tateyamaria sp. nov., isolated from marine algae.</title>
        <authorList>
            <person name="Choi B.J."/>
            <person name="Kim J.M."/>
            <person name="Lee J.K."/>
            <person name="Choi D.G."/>
            <person name="Bayburt H."/>
            <person name="Baek J.H."/>
            <person name="Han D.M."/>
            <person name="Jeon C.O."/>
        </authorList>
    </citation>
    <scope>NUCLEOTIDE SEQUENCE [LARGE SCALE GENOMIC DNA]</scope>
    <source>
        <strain evidence="1 2">KMU-156</strain>
    </source>
</reference>
<name>A0ABW8UP24_9RHOB</name>
<protein>
    <submittedName>
        <fullName evidence="1">Uncharacterized protein</fullName>
    </submittedName>
</protein>
<dbReference type="RefSeq" id="WP_407590608.1">
    <property type="nucleotide sequence ID" value="NZ_JBHDIY010000002.1"/>
</dbReference>
<evidence type="ECO:0000313" key="2">
    <source>
        <dbReference type="Proteomes" id="UP001627408"/>
    </source>
</evidence>
<organism evidence="1 2">
    <name type="scientific">Tateyamaria armeniaca</name>
    <dbReference type="NCBI Taxonomy" id="2518930"/>
    <lineage>
        <taxon>Bacteria</taxon>
        <taxon>Pseudomonadati</taxon>
        <taxon>Pseudomonadota</taxon>
        <taxon>Alphaproteobacteria</taxon>
        <taxon>Rhodobacterales</taxon>
        <taxon>Roseobacteraceae</taxon>
        <taxon>Tateyamaria</taxon>
    </lineage>
</organism>